<dbReference type="GO" id="GO:0005576">
    <property type="term" value="C:extracellular region"/>
    <property type="evidence" value="ECO:0007669"/>
    <property type="project" value="TreeGrafter"/>
</dbReference>
<evidence type="ECO:0000256" key="8">
    <source>
        <dbReference type="ARBA" id="ARBA00024983"/>
    </source>
</evidence>
<keyword evidence="6 14" id="KW-0378">Hydrolase</keyword>
<dbReference type="GO" id="GO:0009986">
    <property type="term" value="C:cell surface"/>
    <property type="evidence" value="ECO:0007669"/>
    <property type="project" value="TreeGrafter"/>
</dbReference>
<evidence type="ECO:0000256" key="6">
    <source>
        <dbReference type="ARBA" id="ARBA00022801"/>
    </source>
</evidence>
<gene>
    <name evidence="14" type="ORF">O9K51_00416</name>
</gene>
<evidence type="ECO:0000256" key="7">
    <source>
        <dbReference type="ARBA" id="ARBA00023295"/>
    </source>
</evidence>
<keyword evidence="7" id="KW-0326">Glycosidase</keyword>
<feature type="region of interest" description="Disordered" evidence="13">
    <location>
        <begin position="252"/>
        <end position="301"/>
    </location>
</feature>
<dbReference type="Gene3D" id="3.20.20.80">
    <property type="entry name" value="Glycosidases"/>
    <property type="match status" value="1"/>
</dbReference>
<dbReference type="GO" id="GO:0009277">
    <property type="term" value="C:fungal-type cell wall"/>
    <property type="evidence" value="ECO:0007669"/>
    <property type="project" value="TreeGrafter"/>
</dbReference>
<dbReference type="InterPro" id="IPR017853">
    <property type="entry name" value="GH"/>
</dbReference>
<proteinExistence type="inferred from homology"/>
<evidence type="ECO:0000256" key="3">
    <source>
        <dbReference type="ARBA" id="ARBA00022512"/>
    </source>
</evidence>
<comment type="subcellular location">
    <subcellularLocation>
        <location evidence="1">Secreted</location>
        <location evidence="1">Cell wall</location>
    </subcellularLocation>
</comment>
<feature type="compositionally biased region" description="Pro residues" evidence="13">
    <location>
        <begin position="255"/>
        <end position="277"/>
    </location>
</feature>
<comment type="function">
    <text evidence="8">Beta-glucosidases are one of a number of cellulolytic enzymes involved in the degradation of cellulosic biomass. Catalyzes the last step releasing glucose from the inhibitory cellobiose.</text>
</comment>
<dbReference type="PANTHER" id="PTHR16631:SF24">
    <property type="entry name" value="FAMILY 17 GLUCOSIDASE SCW11-RELATED"/>
    <property type="match status" value="1"/>
</dbReference>
<comment type="caution">
    <text evidence="14">The sequence shown here is derived from an EMBL/GenBank/DDBJ whole genome shotgun (WGS) entry which is preliminary data.</text>
</comment>
<evidence type="ECO:0000256" key="2">
    <source>
        <dbReference type="ARBA" id="ARBA00008773"/>
    </source>
</evidence>
<evidence type="ECO:0000256" key="13">
    <source>
        <dbReference type="SAM" id="MobiDB-lite"/>
    </source>
</evidence>
<evidence type="ECO:0000256" key="1">
    <source>
        <dbReference type="ARBA" id="ARBA00004191"/>
    </source>
</evidence>
<evidence type="ECO:0000256" key="12">
    <source>
        <dbReference type="ARBA" id="ARBA00042762"/>
    </source>
</evidence>
<evidence type="ECO:0000256" key="10">
    <source>
        <dbReference type="ARBA" id="ARBA00041495"/>
    </source>
</evidence>
<evidence type="ECO:0000313" key="14">
    <source>
        <dbReference type="EMBL" id="KAJ6445655.1"/>
    </source>
</evidence>
<sequence>MPHLLQFCTVLSQQVAADKGVFAAAALAAMAGGVSAAHHRHAHEALFAKRGNDTAEVCVPGCTTIWKTITGEPTLVPISTVTATSTSTTVVTFTQTPSPPATTEVVVVPLPTPQPRNCPTPGTYTFPATTITVTKETTVCGATSTQVPPGTHTVGGVTTIVKTATTVVCPVATVSTSGTVTTSTIVQTTYVCPTPGTYTIAPTTTTVSESTVLVYPVPTSYQPGTYTAPEQVITVTKTGYVTYCPFTSSGLPTSTPAPAPQPTKSAPAPPPASPTKPAPKESSPPKSNPGSIGSDNDHFAITYTPYEPKNGQCKDAGKVDRDIAALKKAGFTAVRVYSTDCNTLENVGNACDKHGLNMLVGVFVKGSCTAETPDIKEQIDALAAWDKWHLVKLVVVGNEAVMNGFCSPAALRALITTVKSKCSAYKGPVTISETLNIWERTDVSSALCDAVDIVGANIHPYFNAAVTPDKAGDFVSNQLSLLGKICKGKDAINLESGWPSRGTCNGEACPGKSEQAKAITSIRKACGNKTVFFSYEDDEWKEPGPCGCERAWGSAAAFSINIDISL</sequence>
<dbReference type="EMBL" id="JAQHRD010000001">
    <property type="protein sequence ID" value="KAJ6445655.1"/>
    <property type="molecule type" value="Genomic_DNA"/>
</dbReference>
<evidence type="ECO:0000256" key="9">
    <source>
        <dbReference type="ARBA" id="ARBA00039284"/>
    </source>
</evidence>
<keyword evidence="15" id="KW-1185">Reference proteome</keyword>
<keyword evidence="4" id="KW-0964">Secreted</keyword>
<reference evidence="14" key="1">
    <citation type="submission" date="2023-01" db="EMBL/GenBank/DDBJ databases">
        <title>The growth and conidiation of Purpureocillium lavendulum are regulated by nitrogen source and histone H3K14 acetylation.</title>
        <authorList>
            <person name="Tang P."/>
            <person name="Han J."/>
            <person name="Zhang C."/>
            <person name="Tang P."/>
            <person name="Qi F."/>
            <person name="Zhang K."/>
            <person name="Liang L."/>
        </authorList>
    </citation>
    <scope>NUCLEOTIDE SEQUENCE</scope>
    <source>
        <strain evidence="14">YMF1.00683</strain>
    </source>
</reference>
<dbReference type="Proteomes" id="UP001163105">
    <property type="component" value="Unassembled WGS sequence"/>
</dbReference>
<name>A0AB34G2N7_9HYPO</name>
<evidence type="ECO:0000256" key="11">
    <source>
        <dbReference type="ARBA" id="ARBA00041516"/>
    </source>
</evidence>
<dbReference type="SUPFAM" id="SSF51445">
    <property type="entry name" value="(Trans)glycosidases"/>
    <property type="match status" value="1"/>
</dbReference>
<dbReference type="GO" id="GO:0071555">
    <property type="term" value="P:cell wall organization"/>
    <property type="evidence" value="ECO:0007669"/>
    <property type="project" value="TreeGrafter"/>
</dbReference>
<evidence type="ECO:0000313" key="15">
    <source>
        <dbReference type="Proteomes" id="UP001163105"/>
    </source>
</evidence>
<keyword evidence="5" id="KW-0732">Signal</keyword>
<dbReference type="PANTHER" id="PTHR16631">
    <property type="entry name" value="GLUCAN 1,3-BETA-GLUCOSIDASE"/>
    <property type="match status" value="1"/>
</dbReference>
<dbReference type="InterPro" id="IPR050732">
    <property type="entry name" value="Beta-glucan_modifiers"/>
</dbReference>
<evidence type="ECO:0000256" key="5">
    <source>
        <dbReference type="ARBA" id="ARBA00022729"/>
    </source>
</evidence>
<comment type="similarity">
    <text evidence="2">Belongs to the glycosyl hydrolase 17 family.</text>
</comment>
<protein>
    <recommendedName>
        <fullName evidence="9">Probable beta-glucosidase btgE</fullName>
    </recommendedName>
    <alternativeName>
        <fullName evidence="10">Beta-D-glucoside glucohydrolase btgE</fullName>
    </alternativeName>
    <alternativeName>
        <fullName evidence="12">Cellobiase btgE</fullName>
    </alternativeName>
    <alternativeName>
        <fullName evidence="11">Gentiobiase btgE</fullName>
    </alternativeName>
</protein>
<organism evidence="14 15">
    <name type="scientific">Purpureocillium lavendulum</name>
    <dbReference type="NCBI Taxonomy" id="1247861"/>
    <lineage>
        <taxon>Eukaryota</taxon>
        <taxon>Fungi</taxon>
        <taxon>Dikarya</taxon>
        <taxon>Ascomycota</taxon>
        <taxon>Pezizomycotina</taxon>
        <taxon>Sordariomycetes</taxon>
        <taxon>Hypocreomycetidae</taxon>
        <taxon>Hypocreales</taxon>
        <taxon>Ophiocordycipitaceae</taxon>
        <taxon>Purpureocillium</taxon>
    </lineage>
</organism>
<keyword evidence="3" id="KW-0134">Cell wall</keyword>
<dbReference type="GO" id="GO:0042973">
    <property type="term" value="F:glucan endo-1,3-beta-D-glucosidase activity"/>
    <property type="evidence" value="ECO:0007669"/>
    <property type="project" value="TreeGrafter"/>
</dbReference>
<evidence type="ECO:0000256" key="4">
    <source>
        <dbReference type="ARBA" id="ARBA00022525"/>
    </source>
</evidence>
<dbReference type="AlphaFoldDB" id="A0AB34G2N7"/>
<accession>A0AB34G2N7</accession>